<proteinExistence type="predicted"/>
<organism evidence="1 2">
    <name type="scientific">Hydrocarboniclastica marina</name>
    <dbReference type="NCBI Taxonomy" id="2259620"/>
    <lineage>
        <taxon>Bacteria</taxon>
        <taxon>Pseudomonadati</taxon>
        <taxon>Pseudomonadota</taxon>
        <taxon>Gammaproteobacteria</taxon>
        <taxon>Alteromonadales</taxon>
        <taxon>Alteromonadaceae</taxon>
        <taxon>Hydrocarboniclastica</taxon>
    </lineage>
</organism>
<sequence>MNKHSERFDELSVEAEFVESTKQYKPSEYGSYLSVNSESFDEWRLKAKSLISRACGEDSEHLKAFSNAEGVQTFDSNYDIFKRLKPVFAAARSDFQGGHLASIRSLVQAELFDSELEQAQELLSQGYTGPAAVVAGVVLETGLRDLCDQQSIPHGKLDQMNAALAKKGVYTKLQQKRITAIADIRNNAAHGKWSEFSESDVAEMIKDVQRFLIEQLS</sequence>
<dbReference type="AlphaFoldDB" id="A0A4P7XLB3"/>
<gene>
    <name evidence="1" type="ORF">soil367_08330</name>
</gene>
<reference evidence="1 2" key="1">
    <citation type="submission" date="2018-07" db="EMBL/GenBank/DDBJ databases">
        <title>Marsedoiliclastica nanhaica gen. nov. sp. nov., a novel marine hydrocarbonoclastic bacterium isolated from an in-situ enriched hydrocarbon-degrading consortium in deep-sea sediment.</title>
        <authorList>
            <person name="Dong C."/>
            <person name="Ma T."/>
            <person name="Liu R."/>
            <person name="Shao Z."/>
        </authorList>
    </citation>
    <scope>NUCLEOTIDE SEQUENCE [LARGE SCALE GENOMIC DNA]</scope>
    <source>
        <strain evidence="2">soil36-7</strain>
    </source>
</reference>
<dbReference type="OrthoDB" id="1435962at2"/>
<accession>A0A4P7XLB3</accession>
<name>A0A4P7XLB3_9ALTE</name>
<dbReference type="KEGG" id="hmi:soil367_08330"/>
<dbReference type="EMBL" id="CP031093">
    <property type="protein sequence ID" value="QCF27878.1"/>
    <property type="molecule type" value="Genomic_DNA"/>
</dbReference>
<dbReference type="Proteomes" id="UP000298049">
    <property type="component" value="Chromosome"/>
</dbReference>
<evidence type="ECO:0000313" key="2">
    <source>
        <dbReference type="Proteomes" id="UP000298049"/>
    </source>
</evidence>
<keyword evidence="2" id="KW-1185">Reference proteome</keyword>
<evidence type="ECO:0000313" key="1">
    <source>
        <dbReference type="EMBL" id="QCF27878.1"/>
    </source>
</evidence>
<protein>
    <submittedName>
        <fullName evidence="1">DUF4145 domain-containing protein</fullName>
    </submittedName>
</protein>